<sequence length="193" mass="22047">MGILAWNDITESKALLEAQGMYFEGPNRYDFSPGIYIAVILNYLTDHRNIRDMLRDALEILDARLQSRIFRNPQRPVPGRRALWFKLEPRNRDAPPSPLPRPENAYRAVYGLVLRLKRSIGRDIALPLRWRQLKIFWREISPAEELPSVVVHDPALLEGPAPQEGAAEGEGRVITEVEAEGLENQEEESVAQN</sequence>
<dbReference type="OrthoDB" id="4386189at2759"/>
<gene>
    <name evidence="2" type="ORF">ACLA_018760</name>
</gene>
<feature type="region of interest" description="Disordered" evidence="1">
    <location>
        <begin position="159"/>
        <end position="193"/>
    </location>
</feature>
<dbReference type="AlphaFoldDB" id="A1CNF1"/>
<evidence type="ECO:0000256" key="1">
    <source>
        <dbReference type="SAM" id="MobiDB-lite"/>
    </source>
</evidence>
<keyword evidence="3" id="KW-1185">Reference proteome</keyword>
<reference evidence="2 3" key="1">
    <citation type="journal article" date="2008" name="PLoS Genet.">
        <title>Genomic islands in the pathogenic filamentous fungus Aspergillus fumigatus.</title>
        <authorList>
            <person name="Fedorova N.D."/>
            <person name="Khaldi N."/>
            <person name="Joardar V.S."/>
            <person name="Maiti R."/>
            <person name="Amedeo P."/>
            <person name="Anderson M.J."/>
            <person name="Crabtree J."/>
            <person name="Silva J.C."/>
            <person name="Badger J.H."/>
            <person name="Albarraq A."/>
            <person name="Angiuoli S."/>
            <person name="Bussey H."/>
            <person name="Bowyer P."/>
            <person name="Cotty P.J."/>
            <person name="Dyer P.S."/>
            <person name="Egan A."/>
            <person name="Galens K."/>
            <person name="Fraser-Liggett C.M."/>
            <person name="Haas B.J."/>
            <person name="Inman J.M."/>
            <person name="Kent R."/>
            <person name="Lemieux S."/>
            <person name="Malavazi I."/>
            <person name="Orvis J."/>
            <person name="Roemer T."/>
            <person name="Ronning C.M."/>
            <person name="Sundaram J.P."/>
            <person name="Sutton G."/>
            <person name="Turner G."/>
            <person name="Venter J.C."/>
            <person name="White O.R."/>
            <person name="Whitty B.R."/>
            <person name="Youngman P."/>
            <person name="Wolfe K.H."/>
            <person name="Goldman G.H."/>
            <person name="Wortman J.R."/>
            <person name="Jiang B."/>
            <person name="Denning D.W."/>
            <person name="Nierman W.C."/>
        </authorList>
    </citation>
    <scope>NUCLEOTIDE SEQUENCE [LARGE SCALE GENOMIC DNA]</scope>
    <source>
        <strain evidence="3">ATCC 1007 / CBS 513.65 / DSM 816 / NCTC 3887 / NRRL 1</strain>
    </source>
</reference>
<protein>
    <submittedName>
        <fullName evidence="2">Uncharacterized protein</fullName>
    </submittedName>
</protein>
<dbReference type="EMBL" id="DS027059">
    <property type="protein sequence ID" value="EAW07172.1"/>
    <property type="molecule type" value="Genomic_DNA"/>
</dbReference>
<proteinExistence type="predicted"/>
<evidence type="ECO:0000313" key="3">
    <source>
        <dbReference type="Proteomes" id="UP000006701"/>
    </source>
</evidence>
<organism evidence="2 3">
    <name type="scientific">Aspergillus clavatus (strain ATCC 1007 / CBS 513.65 / DSM 816 / NCTC 3887 / NRRL 1 / QM 1276 / 107)</name>
    <dbReference type="NCBI Taxonomy" id="344612"/>
    <lineage>
        <taxon>Eukaryota</taxon>
        <taxon>Fungi</taxon>
        <taxon>Dikarya</taxon>
        <taxon>Ascomycota</taxon>
        <taxon>Pezizomycotina</taxon>
        <taxon>Eurotiomycetes</taxon>
        <taxon>Eurotiomycetidae</taxon>
        <taxon>Eurotiales</taxon>
        <taxon>Aspergillaceae</taxon>
        <taxon>Aspergillus</taxon>
        <taxon>Aspergillus subgen. Fumigati</taxon>
    </lineage>
</organism>
<evidence type="ECO:0000313" key="2">
    <source>
        <dbReference type="EMBL" id="EAW07172.1"/>
    </source>
</evidence>
<name>A1CNF1_ASPCL</name>
<feature type="compositionally biased region" description="Acidic residues" evidence="1">
    <location>
        <begin position="177"/>
        <end position="193"/>
    </location>
</feature>
<dbReference type="HOGENOM" id="CLU_1408419_0_0_1"/>
<accession>A1CNF1</accession>
<dbReference type="GeneID" id="4701338"/>
<dbReference type="RefSeq" id="XP_001268598.1">
    <property type="nucleotide sequence ID" value="XM_001268597.1"/>
</dbReference>
<dbReference type="KEGG" id="act:ACLA_018760"/>
<dbReference type="VEuPathDB" id="FungiDB:ACLA_018760"/>
<dbReference type="Proteomes" id="UP000006701">
    <property type="component" value="Unassembled WGS sequence"/>
</dbReference>